<dbReference type="Proteomes" id="UP000323166">
    <property type="component" value="Unassembled WGS sequence"/>
</dbReference>
<dbReference type="SUPFAM" id="SSF48371">
    <property type="entry name" value="ARM repeat"/>
    <property type="match status" value="1"/>
</dbReference>
<dbReference type="InterPro" id="IPR011989">
    <property type="entry name" value="ARM-like"/>
</dbReference>
<dbReference type="EMBL" id="VNHM01000004">
    <property type="protein sequence ID" value="TYO96507.1"/>
    <property type="molecule type" value="Genomic_DNA"/>
</dbReference>
<dbReference type="InterPro" id="IPR054701">
    <property type="entry name" value="DVU0298-like"/>
</dbReference>
<dbReference type="InterPro" id="IPR016024">
    <property type="entry name" value="ARM-type_fold"/>
</dbReference>
<evidence type="ECO:0000313" key="2">
    <source>
        <dbReference type="Proteomes" id="UP000323166"/>
    </source>
</evidence>
<dbReference type="AlphaFoldDB" id="A0A5S4ZU47"/>
<dbReference type="Gene3D" id="1.25.10.10">
    <property type="entry name" value="Leucine-rich Repeat Variant"/>
    <property type="match status" value="1"/>
</dbReference>
<comment type="caution">
    <text evidence="1">The sequence shown here is derived from an EMBL/GenBank/DDBJ whole genome shotgun (WGS) entry which is preliminary data.</text>
</comment>
<keyword evidence="2" id="KW-1185">Reference proteome</keyword>
<dbReference type="NCBIfam" id="NF045662">
    <property type="entry name" value="DVU0298_fam"/>
    <property type="match status" value="1"/>
</dbReference>
<evidence type="ECO:0008006" key="3">
    <source>
        <dbReference type="Google" id="ProtNLM"/>
    </source>
</evidence>
<accession>A0A5S4ZU47</accession>
<proteinExistence type="predicted"/>
<protein>
    <recommendedName>
        <fullName evidence="3">HEAT repeat protein</fullName>
    </recommendedName>
</protein>
<name>A0A5S4ZU47_9FIRM</name>
<reference evidence="1 2" key="1">
    <citation type="submission" date="2019-07" db="EMBL/GenBank/DDBJ databases">
        <title>Genomic Encyclopedia of Type Strains, Phase I: the one thousand microbial genomes (KMG-I) project.</title>
        <authorList>
            <person name="Kyrpides N."/>
        </authorList>
    </citation>
    <scope>NUCLEOTIDE SEQUENCE [LARGE SCALE GENOMIC DNA]</scope>
    <source>
        <strain evidence="1 2">DSM 6562</strain>
    </source>
</reference>
<gene>
    <name evidence="1" type="ORF">LX24_00975</name>
</gene>
<sequence>MNKNKRNLMEEYTGRDPRVKAACPFCGLPVERPAELKTHRPFEMPVGACSCGAVYAYDATGHNLGTAFSEALVFASNMDWDLAWNLLPGEDYLEDLVENYDIESNCIIPVGAYEGRRISGALYFIRMHNDIQEVTRPGVQSKLKQAKPVARPVPAARQKRPKKIDKKEIEQLVAGYQLEPLLDIAAGDKGIIRYLQRMLYTGDELLRLKTADVLGQVSAVIARYEPNAVSRLLQRLFTSISDAGYGSSNWGAVDTIGEIIAGSPDIFGGYTPTLFQFLEEDDANLRPSVLRAMGVIARVKPELINKTYSYFTGFIRMEDDRTRGYAVLLIKHLASSTTTRPGVPEAKAELAAVTGDRRVIGIYTRGVLEQRSIGQLATEALEALGGQG</sequence>
<organism evidence="1 2">
    <name type="scientific">Desulfallas thermosapovorans DSM 6562</name>
    <dbReference type="NCBI Taxonomy" id="1121431"/>
    <lineage>
        <taxon>Bacteria</taxon>
        <taxon>Bacillati</taxon>
        <taxon>Bacillota</taxon>
        <taxon>Clostridia</taxon>
        <taxon>Eubacteriales</taxon>
        <taxon>Desulfallaceae</taxon>
        <taxon>Desulfallas</taxon>
    </lineage>
</organism>
<dbReference type="RefSeq" id="WP_166511014.1">
    <property type="nucleotide sequence ID" value="NZ_VNHM01000004.1"/>
</dbReference>
<evidence type="ECO:0000313" key="1">
    <source>
        <dbReference type="EMBL" id="TYO96507.1"/>
    </source>
</evidence>